<dbReference type="EMBL" id="WOFH01000012">
    <property type="protein sequence ID" value="MUN40975.1"/>
    <property type="molecule type" value="Genomic_DNA"/>
</dbReference>
<evidence type="ECO:0000259" key="1">
    <source>
        <dbReference type="PROSITE" id="PS51819"/>
    </source>
</evidence>
<comment type="caution">
    <text evidence="2">The sequence shown here is derived from an EMBL/GenBank/DDBJ whole genome shotgun (WGS) entry which is preliminary data.</text>
</comment>
<dbReference type="RefSeq" id="WP_156220118.1">
    <property type="nucleotide sequence ID" value="NZ_JAICDF010000021.1"/>
</dbReference>
<dbReference type="InterPro" id="IPR029068">
    <property type="entry name" value="Glyas_Bleomycin-R_OHBP_Dase"/>
</dbReference>
<organism evidence="2 3">
    <name type="scientific">Actinomadura litoris</name>
    <dbReference type="NCBI Taxonomy" id="2678616"/>
    <lineage>
        <taxon>Bacteria</taxon>
        <taxon>Bacillati</taxon>
        <taxon>Actinomycetota</taxon>
        <taxon>Actinomycetes</taxon>
        <taxon>Streptosporangiales</taxon>
        <taxon>Thermomonosporaceae</taxon>
        <taxon>Actinomadura</taxon>
    </lineage>
</organism>
<name>A0A7K1L9U1_9ACTN</name>
<dbReference type="Proteomes" id="UP000432015">
    <property type="component" value="Unassembled WGS sequence"/>
</dbReference>
<accession>A0A7K1L9U1</accession>
<dbReference type="PANTHER" id="PTHR36437">
    <property type="entry name" value="GLYOXALASE/BLEOMYCIN RESISTANCE PROTEIN/DIOXYGENASE"/>
    <property type="match status" value="1"/>
</dbReference>
<sequence>MDLRLELLPIPVSDTDRAIAFYSEKVGFKLDHDITPGGGMRIVQMTPPGSSCSIGFGDGWVGTPPGSIQNLHLVVDDIRAVHAELSGRGLEISEINDMSAPGKPTVSYAYFADPDGNSWALQQMARRT</sequence>
<feature type="domain" description="VOC" evidence="1">
    <location>
        <begin position="4"/>
        <end position="124"/>
    </location>
</feature>
<dbReference type="AlphaFoldDB" id="A0A7K1L9U1"/>
<gene>
    <name evidence="2" type="ORF">GNZ18_30870</name>
</gene>
<dbReference type="Gene3D" id="3.10.180.10">
    <property type="entry name" value="2,3-Dihydroxybiphenyl 1,2-Dioxygenase, domain 1"/>
    <property type="match status" value="1"/>
</dbReference>
<dbReference type="PANTHER" id="PTHR36437:SF2">
    <property type="entry name" value="GLYOXALASE_BLEOMYCIN RESISTANCE PROTEIN_DIOXYGENASE"/>
    <property type="match status" value="1"/>
</dbReference>
<dbReference type="InterPro" id="IPR004360">
    <property type="entry name" value="Glyas_Fos-R_dOase_dom"/>
</dbReference>
<evidence type="ECO:0000313" key="2">
    <source>
        <dbReference type="EMBL" id="MUN40975.1"/>
    </source>
</evidence>
<protein>
    <submittedName>
        <fullName evidence="2">Glyoxalase</fullName>
    </submittedName>
</protein>
<keyword evidence="3" id="KW-1185">Reference proteome</keyword>
<dbReference type="SUPFAM" id="SSF54593">
    <property type="entry name" value="Glyoxalase/Bleomycin resistance protein/Dihydroxybiphenyl dioxygenase"/>
    <property type="match status" value="1"/>
</dbReference>
<evidence type="ECO:0000313" key="3">
    <source>
        <dbReference type="Proteomes" id="UP000432015"/>
    </source>
</evidence>
<dbReference type="Pfam" id="PF00903">
    <property type="entry name" value="Glyoxalase"/>
    <property type="match status" value="1"/>
</dbReference>
<reference evidence="2 3" key="1">
    <citation type="submission" date="2019-11" db="EMBL/GenBank/DDBJ databases">
        <authorList>
            <person name="Cao P."/>
        </authorList>
    </citation>
    <scope>NUCLEOTIDE SEQUENCE [LARGE SCALE GENOMIC DNA]</scope>
    <source>
        <strain evidence="2 3">NEAU-AAG5</strain>
    </source>
</reference>
<dbReference type="InterPro" id="IPR037523">
    <property type="entry name" value="VOC_core"/>
</dbReference>
<proteinExistence type="predicted"/>
<dbReference type="PROSITE" id="PS51819">
    <property type="entry name" value="VOC"/>
    <property type="match status" value="1"/>
</dbReference>